<evidence type="ECO:0000259" key="1">
    <source>
        <dbReference type="PROSITE" id="PS50181"/>
    </source>
</evidence>
<dbReference type="InterPro" id="IPR001810">
    <property type="entry name" value="F-box_dom"/>
</dbReference>
<sequence length="627" mass="72540">MPLELIFEVFVLVDPPGLICLARTTKWLRRLLMSRSCSHIWRSSLCGVVPKLPDCPEDMNEVTYANLMFVDACHFCDSRQDVYAVWSARMRICAKCVSKEFGNLTPERDWEIPFWESTAHLLLEGFVPKLTIAVKTVRGYSERTLYHVATERLWKAQYAEANDKDQWLEAFVQERQTIVECAAACETWYNHYRTVLLESRKAMVIAHIKKLGWQDELSRMSDWDSKPQDQEIVLKLCRRRKGVTKQVLASLKSFLNTFMEKFRDNRLRGEQNTMYKSRLSILHDVLESYISTLPPGSPYPSMADIFHDPAIGDLIVHTPPGAELNAEDFQRLVPLLPEMILSWKEDMRSRLVSLINHAMPNNTFDANSVLDLAITSFYCEDQVSFHKYAYSEYLHFPSILMHECGSRGSHCDFQAGTPEYVLQTAFNQVSWDQAGCIHFDPERMAVLASVVRLCGLDPRITTRLRMNELDPIIECVACNDSELGRATMRWWGVLLHYLKEHRDMKCMRLVLVDETDAVKVRARFLEEELRQWSEASEWTPLRHDLICNRCPERGNLTALTEHIQSQHGVANPGLDDVRHHDRCYYYSEDVCRFWPPRAIDEEGSWAVLLDGKAKSPWRVTRSESSSA</sequence>
<dbReference type="OrthoDB" id="2322499at2759"/>
<dbReference type="AlphaFoldDB" id="A0A409Y2S3"/>
<comment type="caution">
    <text evidence="2">The sequence shown here is derived from an EMBL/GenBank/DDBJ whole genome shotgun (WGS) entry which is preliminary data.</text>
</comment>
<reference evidence="2 3" key="1">
    <citation type="journal article" date="2018" name="Evol. Lett.">
        <title>Horizontal gene cluster transfer increased hallucinogenic mushroom diversity.</title>
        <authorList>
            <person name="Reynolds H.T."/>
            <person name="Vijayakumar V."/>
            <person name="Gluck-Thaler E."/>
            <person name="Korotkin H.B."/>
            <person name="Matheny P.B."/>
            <person name="Slot J.C."/>
        </authorList>
    </citation>
    <scope>NUCLEOTIDE SEQUENCE [LARGE SCALE GENOMIC DNA]</scope>
    <source>
        <strain evidence="2 3">SRW20</strain>
    </source>
</reference>
<dbReference type="Proteomes" id="UP000284706">
    <property type="component" value="Unassembled WGS sequence"/>
</dbReference>
<protein>
    <recommendedName>
        <fullName evidence="1">F-box domain-containing protein</fullName>
    </recommendedName>
</protein>
<evidence type="ECO:0000313" key="3">
    <source>
        <dbReference type="Proteomes" id="UP000284706"/>
    </source>
</evidence>
<organism evidence="2 3">
    <name type="scientific">Gymnopilus dilepis</name>
    <dbReference type="NCBI Taxonomy" id="231916"/>
    <lineage>
        <taxon>Eukaryota</taxon>
        <taxon>Fungi</taxon>
        <taxon>Dikarya</taxon>
        <taxon>Basidiomycota</taxon>
        <taxon>Agaricomycotina</taxon>
        <taxon>Agaricomycetes</taxon>
        <taxon>Agaricomycetidae</taxon>
        <taxon>Agaricales</taxon>
        <taxon>Agaricineae</taxon>
        <taxon>Hymenogastraceae</taxon>
        <taxon>Gymnopilus</taxon>
    </lineage>
</organism>
<gene>
    <name evidence="2" type="ORF">CVT26_006578</name>
</gene>
<accession>A0A409Y2S3</accession>
<dbReference type="STRING" id="231916.A0A409Y2S3"/>
<dbReference type="PROSITE" id="PS50181">
    <property type="entry name" value="FBOX"/>
    <property type="match status" value="1"/>
</dbReference>
<feature type="domain" description="F-box" evidence="1">
    <location>
        <begin position="1"/>
        <end position="44"/>
    </location>
</feature>
<dbReference type="EMBL" id="NHYE01001261">
    <property type="protein sequence ID" value="PPQ97344.1"/>
    <property type="molecule type" value="Genomic_DNA"/>
</dbReference>
<dbReference type="InParanoid" id="A0A409Y2S3"/>
<keyword evidence="3" id="KW-1185">Reference proteome</keyword>
<name>A0A409Y2S3_9AGAR</name>
<proteinExistence type="predicted"/>
<evidence type="ECO:0000313" key="2">
    <source>
        <dbReference type="EMBL" id="PPQ97344.1"/>
    </source>
</evidence>